<comment type="caution">
    <text evidence="2">The sequence shown here is derived from an EMBL/GenBank/DDBJ whole genome shotgun (WGS) entry which is preliminary data.</text>
</comment>
<dbReference type="Gene3D" id="3.40.630.30">
    <property type="match status" value="1"/>
</dbReference>
<dbReference type="InterPro" id="IPR000182">
    <property type="entry name" value="GNAT_dom"/>
</dbReference>
<reference evidence="2" key="1">
    <citation type="submission" date="2019-12" db="EMBL/GenBank/DDBJ databases">
        <title>Ruegeria JWLKs population differentiation of coral mucus and skeleton niches.</title>
        <authorList>
            <person name="Luo D."/>
        </authorList>
    </citation>
    <scope>NUCLEOTIDE SEQUENCE</scope>
    <source>
        <strain evidence="2">HKCCD6181</strain>
    </source>
</reference>
<dbReference type="Pfam" id="PF13302">
    <property type="entry name" value="Acetyltransf_3"/>
    <property type="match status" value="1"/>
</dbReference>
<name>A0AA91BTX9_9RHOB</name>
<dbReference type="PANTHER" id="PTHR43792:SF1">
    <property type="entry name" value="N-ACETYLTRANSFERASE DOMAIN-CONTAINING PROTEIN"/>
    <property type="match status" value="1"/>
</dbReference>
<dbReference type="GO" id="GO:0016747">
    <property type="term" value="F:acyltransferase activity, transferring groups other than amino-acyl groups"/>
    <property type="evidence" value="ECO:0007669"/>
    <property type="project" value="InterPro"/>
</dbReference>
<protein>
    <submittedName>
        <fullName evidence="2">GNAT family N-acetyltransferase</fullName>
    </submittedName>
</protein>
<gene>
    <name evidence="2" type="ORF">GS634_10395</name>
</gene>
<dbReference type="InterPro" id="IPR016181">
    <property type="entry name" value="Acyl_CoA_acyltransferase"/>
</dbReference>
<dbReference type="SUPFAM" id="SSF55729">
    <property type="entry name" value="Acyl-CoA N-acyltransferases (Nat)"/>
    <property type="match status" value="1"/>
</dbReference>
<dbReference type="RefSeq" id="WP_171329943.1">
    <property type="nucleotide sequence ID" value="NZ_WVRA01000003.1"/>
</dbReference>
<dbReference type="PROSITE" id="PS51186">
    <property type="entry name" value="GNAT"/>
    <property type="match status" value="1"/>
</dbReference>
<dbReference type="InterPro" id="IPR051531">
    <property type="entry name" value="N-acetyltransferase"/>
</dbReference>
<dbReference type="EMBL" id="WVRA01000003">
    <property type="protein sequence ID" value="NOE18523.1"/>
    <property type="molecule type" value="Genomic_DNA"/>
</dbReference>
<dbReference type="AlphaFoldDB" id="A0AA91BTX9"/>
<evidence type="ECO:0000259" key="1">
    <source>
        <dbReference type="PROSITE" id="PS51186"/>
    </source>
</evidence>
<proteinExistence type="predicted"/>
<evidence type="ECO:0000313" key="3">
    <source>
        <dbReference type="Proteomes" id="UP000597886"/>
    </source>
</evidence>
<sequence>MTPARCTQPPSGKAAMAAAQYRAALPVIQTRRLVLRVPTLEDLPVWTSICKDSFGDTPQAAWTEFSYYTAGWLLHGHGLFTVTLKGDDRAIGFVVLGLEWDDHEPELGYMFGAEHRMQGYATEACAAVRDFGFDLLGSGQFVSYVSQSNTRSNALAQRLGAVRDANAESAFGPTQHVWRYREVQA</sequence>
<dbReference type="PANTHER" id="PTHR43792">
    <property type="entry name" value="GNAT FAMILY, PUTATIVE (AFU_ORTHOLOGUE AFUA_3G00765)-RELATED-RELATED"/>
    <property type="match status" value="1"/>
</dbReference>
<accession>A0AA91BTX9</accession>
<dbReference type="Proteomes" id="UP000597886">
    <property type="component" value="Unassembled WGS sequence"/>
</dbReference>
<feature type="domain" description="N-acetyltransferase" evidence="1">
    <location>
        <begin position="33"/>
        <end position="184"/>
    </location>
</feature>
<organism evidence="2 3">
    <name type="scientific">Ruegeria atlantica</name>
    <dbReference type="NCBI Taxonomy" id="81569"/>
    <lineage>
        <taxon>Bacteria</taxon>
        <taxon>Pseudomonadati</taxon>
        <taxon>Pseudomonadota</taxon>
        <taxon>Alphaproteobacteria</taxon>
        <taxon>Rhodobacterales</taxon>
        <taxon>Roseobacteraceae</taxon>
        <taxon>Ruegeria</taxon>
    </lineage>
</organism>
<evidence type="ECO:0000313" key="2">
    <source>
        <dbReference type="EMBL" id="NOE18523.1"/>
    </source>
</evidence>